<name>E6K1E8_PARDN</name>
<sequence length="414" mass="46158">MTYQFSHRIDESPLNPIARETARLKAQGEQLTALNDSNPTHFGLAPRILPEEYTADPRGKRSAREELARFLEARMRREQAESAEALDAVEPVDPVDPDSLYLLSSTSQAYAWLFMLLCNPGDVVMGPKPGYPLIESIAGLTSARAVPYTLFYDGFSWAIDVEHLNGLIDEQESAGRKVKALVLINPNNPTGSYVKSEERRSLVDLCREHGIAIIADEVFFDYALDPLPGRARLAGEKSVLTFALDGLSKALAAPHAKVGWIQVSGPWEEVVEAQRRLDVIADDFLPFSDFHIRALGPMLREVPERTDKVRERARRNLAILKGMLAADPSSTLDVLRAEGGWNVLVKFPSSIDENRLSTVLLDRFHKVSQPGYFFDMPANGYTTLSLLPQVEVFRRNVAILMEAVADLLDEGEWE</sequence>
<comment type="similarity">
    <text evidence="2">Belongs to the class-I pyridoxal-phosphate-dependent aminotransferase family.</text>
</comment>
<evidence type="ECO:0000256" key="2">
    <source>
        <dbReference type="ARBA" id="ARBA00007441"/>
    </source>
</evidence>
<gene>
    <name evidence="8" type="ORF">HMPREF0620_0634</name>
</gene>
<dbReference type="GO" id="GO:0004021">
    <property type="term" value="F:L-alanine:2-oxoglutarate aminotransferase activity"/>
    <property type="evidence" value="ECO:0007669"/>
    <property type="project" value="UniProtKB-EC"/>
</dbReference>
<dbReference type="EMBL" id="AEON01000001">
    <property type="protein sequence ID" value="EFT83629.1"/>
    <property type="molecule type" value="Genomic_DNA"/>
</dbReference>
<evidence type="ECO:0000313" key="9">
    <source>
        <dbReference type="Proteomes" id="UP000004946"/>
    </source>
</evidence>
<evidence type="ECO:0000313" key="8">
    <source>
        <dbReference type="EMBL" id="EFT83629.1"/>
    </source>
</evidence>
<dbReference type="CDD" id="cd00609">
    <property type="entry name" value="AAT_like"/>
    <property type="match status" value="1"/>
</dbReference>
<proteinExistence type="inferred from homology"/>
<protein>
    <recommendedName>
        <fullName evidence="6">alanine transaminase</fullName>
        <ecNumber evidence="6">2.6.1.2</ecNumber>
    </recommendedName>
</protein>
<dbReference type="eggNOG" id="COG0436">
    <property type="taxonomic scope" value="Bacteria"/>
</dbReference>
<evidence type="ECO:0000256" key="5">
    <source>
        <dbReference type="ARBA" id="ARBA00022898"/>
    </source>
</evidence>
<evidence type="ECO:0000256" key="6">
    <source>
        <dbReference type="ARBA" id="ARBA00026106"/>
    </source>
</evidence>
<keyword evidence="4 8" id="KW-0808">Transferase</keyword>
<dbReference type="RefSeq" id="WP_006290321.1">
    <property type="nucleotide sequence ID" value="NZ_AP012333.1"/>
</dbReference>
<keyword evidence="3 8" id="KW-0032">Aminotransferase</keyword>
<comment type="caution">
    <text evidence="8">The sequence shown here is derived from an EMBL/GenBank/DDBJ whole genome shotgun (WGS) entry which is preliminary data.</text>
</comment>
<dbReference type="Gene3D" id="3.40.640.10">
    <property type="entry name" value="Type I PLP-dependent aspartate aminotransferase-like (Major domain)"/>
    <property type="match status" value="1"/>
</dbReference>
<keyword evidence="9" id="KW-1185">Reference proteome</keyword>
<keyword evidence="5" id="KW-0663">Pyridoxal phosphate</keyword>
<dbReference type="PATRIC" id="fig|864564.6.peg.1075"/>
<evidence type="ECO:0000256" key="3">
    <source>
        <dbReference type="ARBA" id="ARBA00022576"/>
    </source>
</evidence>
<dbReference type="EC" id="2.6.1.2" evidence="6"/>
<organism evidence="8 9">
    <name type="scientific">Parascardovia denticolens DSM 10105 = JCM 12538</name>
    <dbReference type="NCBI Taxonomy" id="864564"/>
    <lineage>
        <taxon>Bacteria</taxon>
        <taxon>Bacillati</taxon>
        <taxon>Actinomycetota</taxon>
        <taxon>Actinomycetes</taxon>
        <taxon>Bifidobacteriales</taxon>
        <taxon>Bifidobacteriaceae</taxon>
        <taxon>Parascardovia</taxon>
    </lineage>
</organism>
<dbReference type="SUPFAM" id="SSF53383">
    <property type="entry name" value="PLP-dependent transferases"/>
    <property type="match status" value="1"/>
</dbReference>
<comment type="cofactor">
    <cofactor evidence="1">
        <name>pyridoxal 5'-phosphate</name>
        <dbReference type="ChEBI" id="CHEBI:597326"/>
    </cofactor>
</comment>
<dbReference type="Pfam" id="PF00155">
    <property type="entry name" value="Aminotran_1_2"/>
    <property type="match status" value="1"/>
</dbReference>
<dbReference type="KEGG" id="pdo:PSDT_0988"/>
<dbReference type="InterPro" id="IPR051926">
    <property type="entry name" value="Ala_Aminotransferase"/>
</dbReference>
<evidence type="ECO:0000256" key="1">
    <source>
        <dbReference type="ARBA" id="ARBA00001933"/>
    </source>
</evidence>
<evidence type="ECO:0000259" key="7">
    <source>
        <dbReference type="Pfam" id="PF00155"/>
    </source>
</evidence>
<evidence type="ECO:0000256" key="4">
    <source>
        <dbReference type="ARBA" id="ARBA00022679"/>
    </source>
</evidence>
<dbReference type="InterPro" id="IPR015424">
    <property type="entry name" value="PyrdxlP-dep_Trfase"/>
</dbReference>
<dbReference type="AlphaFoldDB" id="E6K1E8"/>
<dbReference type="Proteomes" id="UP000004946">
    <property type="component" value="Chromosome"/>
</dbReference>
<dbReference type="InterPro" id="IPR015421">
    <property type="entry name" value="PyrdxlP-dep_Trfase_major"/>
</dbReference>
<dbReference type="InterPro" id="IPR004839">
    <property type="entry name" value="Aminotransferase_I/II_large"/>
</dbReference>
<accession>E6K1E8</accession>
<feature type="domain" description="Aminotransferase class I/classII large" evidence="7">
    <location>
        <begin position="57"/>
        <end position="380"/>
    </location>
</feature>
<dbReference type="HOGENOM" id="CLU_017584_4_2_11"/>
<dbReference type="GO" id="GO:0030170">
    <property type="term" value="F:pyridoxal phosphate binding"/>
    <property type="evidence" value="ECO:0007669"/>
    <property type="project" value="InterPro"/>
</dbReference>
<dbReference type="PANTHER" id="PTHR43488">
    <property type="entry name" value="GLUTAMATE-PYRUVATE AMINOTRANSFERASE ALAA"/>
    <property type="match status" value="1"/>
</dbReference>
<dbReference type="PANTHER" id="PTHR43488:SF2">
    <property type="entry name" value="GLUTAMATE-PYRUVATE AMINOTRANSFERASE ALAA"/>
    <property type="match status" value="1"/>
</dbReference>
<reference evidence="8 9" key="1">
    <citation type="submission" date="2010-12" db="EMBL/GenBank/DDBJ databases">
        <authorList>
            <person name="Muzny D."/>
            <person name="Qin X."/>
            <person name="Buhay C."/>
            <person name="Dugan-Rocha S."/>
            <person name="Ding Y."/>
            <person name="Chen G."/>
            <person name="Hawes A."/>
            <person name="Holder M."/>
            <person name="Jhangiani S."/>
            <person name="Johnson A."/>
            <person name="Khan Z."/>
            <person name="Li Z."/>
            <person name="Liu W."/>
            <person name="Liu X."/>
            <person name="Perez L."/>
            <person name="Shen H."/>
            <person name="Wang Q."/>
            <person name="Watt J."/>
            <person name="Xi L."/>
            <person name="Xin Y."/>
            <person name="Zhou J."/>
            <person name="Deng J."/>
            <person name="Jiang H."/>
            <person name="Liu Y."/>
            <person name="Qu J."/>
            <person name="Song X.-Z."/>
            <person name="Zhang L."/>
            <person name="Villasana D."/>
            <person name="Johnson A."/>
            <person name="Liu J."/>
            <person name="Liyanage D."/>
            <person name="Lorensuhewa L."/>
            <person name="Robinson T."/>
            <person name="Song A."/>
            <person name="Song B.-B."/>
            <person name="Dinh H."/>
            <person name="Thornton R."/>
            <person name="Coyle M."/>
            <person name="Francisco L."/>
            <person name="Jackson L."/>
            <person name="Javaid M."/>
            <person name="Korchina V."/>
            <person name="Kovar C."/>
            <person name="Mata R."/>
            <person name="Mathew T."/>
            <person name="Ngo R."/>
            <person name="Nguyen L."/>
            <person name="Nguyen N."/>
            <person name="Okwuonu G."/>
            <person name="Ongeri F."/>
            <person name="Pham C."/>
            <person name="Simmons D."/>
            <person name="Wilczek-Boney K."/>
            <person name="Hale W."/>
            <person name="Jakkamsetti A."/>
            <person name="Pham P."/>
            <person name="Ruth R."/>
            <person name="San Lucas F."/>
            <person name="Warren J."/>
            <person name="Zhang J."/>
            <person name="Zhao Z."/>
            <person name="Zhou C."/>
            <person name="Zhu D."/>
            <person name="Lee S."/>
            <person name="Bess C."/>
            <person name="Blankenburg K."/>
            <person name="Forbes L."/>
            <person name="Fu Q."/>
            <person name="Gubbala S."/>
            <person name="Hirani K."/>
            <person name="Jayaseelan J.C."/>
            <person name="Lara F."/>
            <person name="Munidasa M."/>
            <person name="Palculict T."/>
            <person name="Patil S."/>
            <person name="Pu L.-L."/>
            <person name="Saada N."/>
            <person name="Tang L."/>
            <person name="Weissenberger G."/>
            <person name="Zhu Y."/>
            <person name="Hemphill L."/>
            <person name="Shang Y."/>
            <person name="Youmans B."/>
            <person name="Ayvaz T."/>
            <person name="Ross M."/>
            <person name="Santibanez J."/>
            <person name="Aqrawi P."/>
            <person name="Gross S."/>
            <person name="Joshi V."/>
            <person name="Fowler G."/>
            <person name="Nazareth L."/>
            <person name="Reid J."/>
            <person name="Worley K."/>
            <person name="Petrosino J."/>
            <person name="Highlander S."/>
            <person name="Gibbs R."/>
        </authorList>
    </citation>
    <scope>NUCLEOTIDE SEQUENCE [LARGE SCALE GENOMIC DNA]</scope>
    <source>
        <strain evidence="8 9">DSM 10105</strain>
    </source>
</reference>